<dbReference type="Pfam" id="PF07451">
    <property type="entry name" value="SpoVAD"/>
    <property type="match status" value="1"/>
</dbReference>
<reference evidence="1 2" key="1">
    <citation type="submission" date="2016-09" db="EMBL/GenBank/DDBJ databases">
        <title>Desulfuribacillus arsenicus sp. nov., an obligately anaerobic, dissimilatory arsenic- and antimonate-reducing bacterium isolated from anoxic sediments.</title>
        <authorList>
            <person name="Abin C.A."/>
            <person name="Hollibaugh J.T."/>
        </authorList>
    </citation>
    <scope>NUCLEOTIDE SEQUENCE [LARGE SCALE GENOMIC DNA]</scope>
    <source>
        <strain evidence="1 2">MLFW-2</strain>
    </source>
</reference>
<organism evidence="1 2">
    <name type="scientific">Desulfuribacillus stibiiarsenatis</name>
    <dbReference type="NCBI Taxonomy" id="1390249"/>
    <lineage>
        <taxon>Bacteria</taxon>
        <taxon>Bacillati</taxon>
        <taxon>Bacillota</taxon>
        <taxon>Desulfuribacillia</taxon>
        <taxon>Desulfuribacillales</taxon>
        <taxon>Desulfuribacillaceae</taxon>
        <taxon>Desulfuribacillus</taxon>
    </lineage>
</organism>
<dbReference type="InterPro" id="IPR038369">
    <property type="entry name" value="SpoVAD_sf"/>
</dbReference>
<dbReference type="EMBL" id="MJAT01000012">
    <property type="protein sequence ID" value="OEH85950.1"/>
    <property type="molecule type" value="Genomic_DNA"/>
</dbReference>
<gene>
    <name evidence="1" type="ORF">BHU72_02615</name>
</gene>
<sequence>MGKQTWHYSNVNVISYSSVVGEMESKGPLASDFDERYEDQYMGQDSWEKAERFLLERSIDIAIKKANLAKTDIDVFLAGDLLNQNISAGFAARTLSQPYLGIYGACSTSMEGLSLASAIVEGGFGKYALAATCSHNATAERQYRYPTEYGGQKPVTAQCTVTGAGSIIVGATPTDIAVTYSTIGKIQDLGVKNPFDMGSAMAPAAAHTIATHLRDTGRSPDDYDLIMTGDLASVGHPIAKELLKQEGIALSNQFLDSGLLIYDLKNQEAFAGGSGCGCCATVTYGHVLKKMAAGKLNKVLIVATGALLSPVSYMQGESIPCIAHAVAIERKVNP</sequence>
<dbReference type="AlphaFoldDB" id="A0A1E5L716"/>
<dbReference type="GO" id="GO:0016746">
    <property type="term" value="F:acyltransferase activity"/>
    <property type="evidence" value="ECO:0007669"/>
    <property type="project" value="InterPro"/>
</dbReference>
<dbReference type="SUPFAM" id="SSF53901">
    <property type="entry name" value="Thiolase-like"/>
    <property type="match status" value="1"/>
</dbReference>
<dbReference type="NCBIfam" id="NF006160">
    <property type="entry name" value="PRK08304.1"/>
    <property type="match status" value="1"/>
</dbReference>
<dbReference type="Proteomes" id="UP000095255">
    <property type="component" value="Unassembled WGS sequence"/>
</dbReference>
<dbReference type="PIRSF" id="PIRSF011570">
    <property type="entry name" value="SpoVAD"/>
    <property type="match status" value="1"/>
</dbReference>
<dbReference type="STRING" id="1390249.BHU72_02615"/>
<dbReference type="InterPro" id="IPR016039">
    <property type="entry name" value="Thiolase-like"/>
</dbReference>
<dbReference type="NCBIfam" id="TIGR02845">
    <property type="entry name" value="spore_V_AD"/>
    <property type="match status" value="1"/>
</dbReference>
<protein>
    <submittedName>
        <fullName evidence="1">Stage V sporulation protein AD</fullName>
    </submittedName>
</protein>
<dbReference type="OrthoDB" id="9770068at2"/>
<accession>A0A1E5L716</accession>
<name>A0A1E5L716_9FIRM</name>
<dbReference type="Gene3D" id="3.40.47.40">
    <property type="entry name" value="Stage V sporulation protein AD"/>
    <property type="match status" value="1"/>
</dbReference>
<comment type="caution">
    <text evidence="1">The sequence shown here is derived from an EMBL/GenBank/DDBJ whole genome shotgun (WGS) entry which is preliminary data.</text>
</comment>
<proteinExistence type="predicted"/>
<dbReference type="InterPro" id="IPR010894">
    <property type="entry name" value="SpoVAD"/>
</dbReference>
<keyword evidence="2" id="KW-1185">Reference proteome</keyword>
<evidence type="ECO:0000313" key="2">
    <source>
        <dbReference type="Proteomes" id="UP000095255"/>
    </source>
</evidence>
<evidence type="ECO:0000313" key="1">
    <source>
        <dbReference type="EMBL" id="OEH85950.1"/>
    </source>
</evidence>
<dbReference type="NCBIfam" id="NF009069">
    <property type="entry name" value="PRK12404.1"/>
    <property type="match status" value="1"/>
</dbReference>